<feature type="domain" description="Bacterial transcriptional activator" evidence="1">
    <location>
        <begin position="97"/>
        <end position="241"/>
    </location>
</feature>
<dbReference type="SUPFAM" id="SSF48452">
    <property type="entry name" value="TPR-like"/>
    <property type="match status" value="1"/>
</dbReference>
<dbReference type="Pfam" id="PF03704">
    <property type="entry name" value="BTAD"/>
    <property type="match status" value="1"/>
</dbReference>
<evidence type="ECO:0000313" key="3">
    <source>
        <dbReference type="Proteomes" id="UP001596119"/>
    </source>
</evidence>
<feature type="non-terminal residue" evidence="2">
    <location>
        <position position="253"/>
    </location>
</feature>
<dbReference type="SUPFAM" id="SSF46894">
    <property type="entry name" value="C-terminal effector domain of the bipartite response regulators"/>
    <property type="match status" value="1"/>
</dbReference>
<dbReference type="SMART" id="SM01043">
    <property type="entry name" value="BTAD"/>
    <property type="match status" value="1"/>
</dbReference>
<dbReference type="Gene3D" id="1.25.40.10">
    <property type="entry name" value="Tetratricopeptide repeat domain"/>
    <property type="match status" value="1"/>
</dbReference>
<keyword evidence="3" id="KW-1185">Reference proteome</keyword>
<evidence type="ECO:0000259" key="1">
    <source>
        <dbReference type="SMART" id="SM01043"/>
    </source>
</evidence>
<evidence type="ECO:0000313" key="2">
    <source>
        <dbReference type="EMBL" id="MFC5952663.1"/>
    </source>
</evidence>
<dbReference type="Proteomes" id="UP001596119">
    <property type="component" value="Unassembled WGS sequence"/>
</dbReference>
<dbReference type="InterPro" id="IPR016032">
    <property type="entry name" value="Sig_transdc_resp-reg_C-effctor"/>
</dbReference>
<comment type="caution">
    <text evidence="2">The sequence shown here is derived from an EMBL/GenBank/DDBJ whole genome shotgun (WGS) entry which is preliminary data.</text>
</comment>
<gene>
    <name evidence="2" type="ORF">ACFQH9_30825</name>
</gene>
<dbReference type="Gene3D" id="1.10.10.10">
    <property type="entry name" value="Winged helix-like DNA-binding domain superfamily/Winged helix DNA-binding domain"/>
    <property type="match status" value="1"/>
</dbReference>
<organism evidence="2 3">
    <name type="scientific">Pseudonocardia lutea</name>
    <dbReference type="NCBI Taxonomy" id="2172015"/>
    <lineage>
        <taxon>Bacteria</taxon>
        <taxon>Bacillati</taxon>
        <taxon>Actinomycetota</taxon>
        <taxon>Actinomycetes</taxon>
        <taxon>Pseudonocardiales</taxon>
        <taxon>Pseudonocardiaceae</taxon>
        <taxon>Pseudonocardia</taxon>
    </lineage>
</organism>
<accession>A0ABW1IIC8</accession>
<reference evidence="3" key="1">
    <citation type="journal article" date="2019" name="Int. J. Syst. Evol. Microbiol.">
        <title>The Global Catalogue of Microorganisms (GCM) 10K type strain sequencing project: providing services to taxonomists for standard genome sequencing and annotation.</title>
        <authorList>
            <consortium name="The Broad Institute Genomics Platform"/>
            <consortium name="The Broad Institute Genome Sequencing Center for Infectious Disease"/>
            <person name="Wu L."/>
            <person name="Ma J."/>
        </authorList>
    </citation>
    <scope>NUCLEOTIDE SEQUENCE [LARGE SCALE GENOMIC DNA]</scope>
    <source>
        <strain evidence="3">CGMCC 4.7397</strain>
    </source>
</reference>
<dbReference type="RefSeq" id="WP_379571762.1">
    <property type="nucleotide sequence ID" value="NZ_JBHSQK010000113.1"/>
</dbReference>
<name>A0ABW1IIC8_9PSEU</name>
<dbReference type="PANTHER" id="PTHR35807">
    <property type="entry name" value="TRANSCRIPTIONAL REGULATOR REDD-RELATED"/>
    <property type="match status" value="1"/>
</dbReference>
<dbReference type="InterPro" id="IPR011990">
    <property type="entry name" value="TPR-like_helical_dom_sf"/>
</dbReference>
<dbReference type="EMBL" id="JBHSQK010000113">
    <property type="protein sequence ID" value="MFC5952663.1"/>
    <property type="molecule type" value="Genomic_DNA"/>
</dbReference>
<dbReference type="InterPro" id="IPR051677">
    <property type="entry name" value="AfsR-DnrI-RedD_regulator"/>
</dbReference>
<dbReference type="InterPro" id="IPR036388">
    <property type="entry name" value="WH-like_DNA-bd_sf"/>
</dbReference>
<dbReference type="InterPro" id="IPR005158">
    <property type="entry name" value="BTAD"/>
</dbReference>
<protein>
    <submittedName>
        <fullName evidence="2">BTAD domain-containing putative transcriptional regulator</fullName>
    </submittedName>
</protein>
<sequence length="253" mass="27515">MLEVSLLGEQVVRDGDGTVLVRSSRTLLLVAYLVLHAGSPQPRQRIAPLFWPDSTDDQALTNLRRELHHLRGLLGEGTSLRVRTRDLCWQDAPDCRVDVREFERARAAALAAERRGDAAAFLAHAGAALDHYRGEFLPGNGEDWAAEARSALEQQCVDLLDRTVEVQARLGDPAAAVGLARRRVQLRPLEEAGYRRLMELQAGAGDRAGAVSTYHRCASLLERELGVAPDPLTRTTLNRVLARGGPPAAPGAA</sequence>
<proteinExistence type="predicted"/>